<keyword evidence="5" id="KW-1185">Reference proteome</keyword>
<feature type="transmembrane region" description="Helical" evidence="2">
    <location>
        <begin position="209"/>
        <end position="234"/>
    </location>
</feature>
<evidence type="ECO:0000256" key="2">
    <source>
        <dbReference type="SAM" id="Phobius"/>
    </source>
</evidence>
<keyword evidence="2" id="KW-0812">Transmembrane</keyword>
<feature type="transmembrane region" description="Helical" evidence="2">
    <location>
        <begin position="44"/>
        <end position="63"/>
    </location>
</feature>
<evidence type="ECO:0000259" key="3">
    <source>
        <dbReference type="Pfam" id="PF20153"/>
    </source>
</evidence>
<feature type="transmembrane region" description="Helical" evidence="2">
    <location>
        <begin position="118"/>
        <end position="139"/>
    </location>
</feature>
<protein>
    <recommendedName>
        <fullName evidence="3">DUF6535 domain-containing protein</fullName>
    </recommendedName>
</protein>
<feature type="region of interest" description="Disordered" evidence="1">
    <location>
        <begin position="755"/>
        <end position="805"/>
    </location>
</feature>
<evidence type="ECO:0000256" key="1">
    <source>
        <dbReference type="SAM" id="MobiDB-lite"/>
    </source>
</evidence>
<evidence type="ECO:0000313" key="5">
    <source>
        <dbReference type="Proteomes" id="UP000703269"/>
    </source>
</evidence>
<dbReference type="AlphaFoldDB" id="A0A9P3GLF5"/>
<reference evidence="4 5" key="1">
    <citation type="submission" date="2021-08" db="EMBL/GenBank/DDBJ databases">
        <title>Draft Genome Sequence of Phanerochaete sordida strain YK-624.</title>
        <authorList>
            <person name="Mori T."/>
            <person name="Dohra H."/>
            <person name="Suzuki T."/>
            <person name="Kawagishi H."/>
            <person name="Hirai H."/>
        </authorList>
    </citation>
    <scope>NUCLEOTIDE SEQUENCE [LARGE SCALE GENOMIC DNA]</scope>
    <source>
        <strain evidence="4 5">YK-624</strain>
    </source>
</reference>
<dbReference type="Pfam" id="PF20153">
    <property type="entry name" value="DUF6535"/>
    <property type="match status" value="1"/>
</dbReference>
<keyword evidence="2" id="KW-1133">Transmembrane helix</keyword>
<accession>A0A9P3GLF5</accession>
<dbReference type="InterPro" id="IPR045338">
    <property type="entry name" value="DUF6535"/>
</dbReference>
<dbReference type="Proteomes" id="UP000703269">
    <property type="component" value="Unassembled WGS sequence"/>
</dbReference>
<feature type="compositionally biased region" description="Low complexity" evidence="1">
    <location>
        <begin position="777"/>
        <end position="796"/>
    </location>
</feature>
<keyword evidence="2" id="KW-0472">Membrane</keyword>
<dbReference type="OrthoDB" id="3219854at2759"/>
<feature type="transmembrane region" description="Helical" evidence="2">
    <location>
        <begin position="174"/>
        <end position="203"/>
    </location>
</feature>
<comment type="caution">
    <text evidence="4">The sequence shown here is derived from an EMBL/GenBank/DDBJ whole genome shotgun (WGS) entry which is preliminary data.</text>
</comment>
<name>A0A9P3GLF5_9APHY</name>
<dbReference type="EMBL" id="BPQB01000072">
    <property type="protein sequence ID" value="GJE97487.1"/>
    <property type="molecule type" value="Genomic_DNA"/>
</dbReference>
<proteinExistence type="predicted"/>
<feature type="domain" description="DUF6535" evidence="3">
    <location>
        <begin position="19"/>
        <end position="204"/>
    </location>
</feature>
<evidence type="ECO:0000313" key="4">
    <source>
        <dbReference type="EMBL" id="GJE97487.1"/>
    </source>
</evidence>
<gene>
    <name evidence="4" type="ORF">PsYK624_137080</name>
</gene>
<organism evidence="4 5">
    <name type="scientific">Phanerochaete sordida</name>
    <dbReference type="NCBI Taxonomy" id="48140"/>
    <lineage>
        <taxon>Eukaryota</taxon>
        <taxon>Fungi</taxon>
        <taxon>Dikarya</taxon>
        <taxon>Basidiomycota</taxon>
        <taxon>Agaricomycotina</taxon>
        <taxon>Agaricomycetes</taxon>
        <taxon>Polyporales</taxon>
        <taxon>Phanerochaetaceae</taxon>
        <taxon>Phanerochaete</taxon>
    </lineage>
</organism>
<sequence length="805" mass="89559">MPNRPTEKRSELPEALSGWAGVERHLFKHDTDEMKYYAEDIDTLLVFAGLFSAFLTAFVVQTYPMLTDDDSATTNQLLALSVSTQLRATGTIIPSAVNSTLTSLLDSTPFTPSTAARAINILFFLSLILSIASAFFGILSKQWIREYLKWNSALALPRENVLVRQDRIEAWEAWNVAALISSIPALLELAMVLFLAGIVIILWTLDDVVAITITVFAAMFMIAASALTILPLAFKRCPYKSPTAWACVTAYHASRALFWRRAWILREWQKRYISILTPRQQGLEDFSDLWQYRCRGAAPSWRHLDLESCRQIRCRRDGKSAHTIDVNNAASQELARLTKDPPSRVHDLIKPTLVNVAESTLLIRALAWVKQSSQDPRVHMYTAECAASIHPAPRSEGALGPTDNSWAINTIANRCIALALLESKLLHPHSMFFSLSEAPNPTGPQSSPSNFVLDPAQRTAQEVKRLINTFPSIYRFFGGATSSPSIVLSVVGQMLIADLHRWCPHDDACYLGRIETCAIIMHLAHPTEGWYDDALRAMMSVDFSCGQFEELNSYVLQNTAYRQRLMLDNTGSLAYSDQVTTAEDKSRLLLQYFHSDFAAQGEGRTELFFKIAMTWFRQRGPLRNPESAQAVLQRLIVALDAIASEADLPGHTAVLSYSEILDFIAEDQQLLQLYAVELRQLSHATEAVYWKSKKDGSHVPFNMWSHLQFFFHAVHKNITSCEAHSCRWRAHVCDGGPDNEFKPCTLVPIRNSAANPQTAGAGPSVVVQTLPVPFNPDSPSSTGHSSPSPPSSSGVTAPPPRVEEA</sequence>